<keyword evidence="9" id="KW-1185">Reference proteome</keyword>
<protein>
    <recommendedName>
        <fullName evidence="10">Lipid A biosynthesis acyltransferase</fullName>
    </recommendedName>
</protein>
<evidence type="ECO:0000313" key="8">
    <source>
        <dbReference type="EMBL" id="NAS14440.1"/>
    </source>
</evidence>
<comment type="caution">
    <text evidence="8">The sequence shown here is derived from an EMBL/GenBank/DDBJ whole genome shotgun (WGS) entry which is preliminary data.</text>
</comment>
<dbReference type="EMBL" id="WXYO01000011">
    <property type="protein sequence ID" value="NAS14440.1"/>
    <property type="molecule type" value="Genomic_DNA"/>
</dbReference>
<dbReference type="PANTHER" id="PTHR30606:SF10">
    <property type="entry name" value="PHOSPHATIDYLINOSITOL MANNOSIDE ACYLTRANSFERASE"/>
    <property type="match status" value="1"/>
</dbReference>
<keyword evidence="7" id="KW-0812">Transmembrane</keyword>
<dbReference type="Proteomes" id="UP000475249">
    <property type="component" value="Unassembled WGS sequence"/>
</dbReference>
<evidence type="ECO:0008006" key="10">
    <source>
        <dbReference type="Google" id="ProtNLM"/>
    </source>
</evidence>
<dbReference type="AlphaFoldDB" id="A0A6L9EI27"/>
<evidence type="ECO:0000256" key="1">
    <source>
        <dbReference type="ARBA" id="ARBA00004533"/>
    </source>
</evidence>
<accession>A0A6L9EI27</accession>
<dbReference type="Pfam" id="PF03279">
    <property type="entry name" value="Lip_A_acyltrans"/>
    <property type="match status" value="1"/>
</dbReference>
<keyword evidence="2" id="KW-1003">Cell membrane</keyword>
<comment type="subcellular location">
    <subcellularLocation>
        <location evidence="1">Cell inner membrane</location>
    </subcellularLocation>
</comment>
<name>A0A6L9EI27_9FLAO</name>
<evidence type="ECO:0000256" key="2">
    <source>
        <dbReference type="ARBA" id="ARBA00022475"/>
    </source>
</evidence>
<dbReference type="GO" id="GO:0005886">
    <property type="term" value="C:plasma membrane"/>
    <property type="evidence" value="ECO:0007669"/>
    <property type="project" value="UniProtKB-SubCell"/>
</dbReference>
<evidence type="ECO:0000313" key="9">
    <source>
        <dbReference type="Proteomes" id="UP000475249"/>
    </source>
</evidence>
<keyword evidence="4" id="KW-0808">Transferase</keyword>
<reference evidence="8 9" key="1">
    <citation type="submission" date="2020-01" db="EMBL/GenBank/DDBJ databases">
        <title>Bacteria diversity of Porities sp.</title>
        <authorList>
            <person name="Wang G."/>
        </authorList>
    </citation>
    <scope>NUCLEOTIDE SEQUENCE [LARGE SCALE GENOMIC DNA]</scope>
    <source>
        <strain evidence="8 9">R33</strain>
    </source>
</reference>
<keyword evidence="7" id="KW-1133">Transmembrane helix</keyword>
<sequence length="295" mass="34601">MDRLIYYVLLLPISRLPFFVLYGISDVLYLIVYRILRYRRTVVRNNLTCSFPNKKASEILEIERSFYRHLGDMIVESIKNFTISETDSNKRMRIVNPELLDQYFDSGKNVILVGGHYNSWELFALAVPGQIRHSPMALYSPLNNKFWNEKITSSRSKYGLQMLRIDAVLQKMKTLKDQQIAVIFGSDQSPRKSQLVHFTKFLNQETAVAYGAERMARELDMPIIAGSNIKVSRGHYKVVFNLISDNHKDLRKGEITKAFTRQLEKDILSAPQYWLWSHKRWKHCEAEHQPDRLIR</sequence>
<evidence type="ECO:0000256" key="6">
    <source>
        <dbReference type="ARBA" id="ARBA00023315"/>
    </source>
</evidence>
<dbReference type="GO" id="GO:0016746">
    <property type="term" value="F:acyltransferase activity"/>
    <property type="evidence" value="ECO:0007669"/>
    <property type="project" value="UniProtKB-KW"/>
</dbReference>
<gene>
    <name evidence="8" type="ORF">GTQ38_20685</name>
</gene>
<dbReference type="InterPro" id="IPR004960">
    <property type="entry name" value="LipA_acyltrans"/>
</dbReference>
<proteinExistence type="predicted"/>
<keyword evidence="6" id="KW-0012">Acyltransferase</keyword>
<evidence type="ECO:0000256" key="3">
    <source>
        <dbReference type="ARBA" id="ARBA00022519"/>
    </source>
</evidence>
<evidence type="ECO:0000256" key="4">
    <source>
        <dbReference type="ARBA" id="ARBA00022679"/>
    </source>
</evidence>
<evidence type="ECO:0000256" key="5">
    <source>
        <dbReference type="ARBA" id="ARBA00023136"/>
    </source>
</evidence>
<organism evidence="8 9">
    <name type="scientific">Poritiphilus flavus</name>
    <dbReference type="NCBI Taxonomy" id="2697053"/>
    <lineage>
        <taxon>Bacteria</taxon>
        <taxon>Pseudomonadati</taxon>
        <taxon>Bacteroidota</taxon>
        <taxon>Flavobacteriia</taxon>
        <taxon>Flavobacteriales</taxon>
        <taxon>Flavobacteriaceae</taxon>
        <taxon>Poritiphilus</taxon>
    </lineage>
</organism>
<evidence type="ECO:0000256" key="7">
    <source>
        <dbReference type="SAM" id="Phobius"/>
    </source>
</evidence>
<dbReference type="CDD" id="cd07984">
    <property type="entry name" value="LPLAT_LABLAT-like"/>
    <property type="match status" value="1"/>
</dbReference>
<keyword evidence="3" id="KW-0997">Cell inner membrane</keyword>
<dbReference type="RefSeq" id="WP_161437489.1">
    <property type="nucleotide sequence ID" value="NZ_WXYO01000011.1"/>
</dbReference>
<dbReference type="PANTHER" id="PTHR30606">
    <property type="entry name" value="LIPID A BIOSYNTHESIS LAUROYL ACYLTRANSFERASE"/>
    <property type="match status" value="1"/>
</dbReference>
<feature type="transmembrane region" description="Helical" evidence="7">
    <location>
        <begin position="16"/>
        <end position="36"/>
    </location>
</feature>
<dbReference type="GO" id="GO:0009247">
    <property type="term" value="P:glycolipid biosynthetic process"/>
    <property type="evidence" value="ECO:0007669"/>
    <property type="project" value="UniProtKB-ARBA"/>
</dbReference>
<keyword evidence="5 7" id="KW-0472">Membrane</keyword>